<comment type="subcellular location">
    <subcellularLocation>
        <location evidence="2">Endoplasmic reticulum</location>
    </subcellularLocation>
    <subcellularLocation>
        <location evidence="1">Membrane</location>
        <topology evidence="1">Multi-pass membrane protein</topology>
    </subcellularLocation>
</comment>
<dbReference type="PANTHER" id="PTHR24075">
    <property type="entry name" value="SEC63 DOMAIN-CONTAINING"/>
    <property type="match status" value="1"/>
</dbReference>
<keyword evidence="7" id="KW-0143">Chaperone</keyword>
<dbReference type="SUPFAM" id="SSF81296">
    <property type="entry name" value="E set domains"/>
    <property type="match status" value="1"/>
</dbReference>
<dbReference type="GO" id="GO:0006614">
    <property type="term" value="P:SRP-dependent cotranslational protein targeting to membrane"/>
    <property type="evidence" value="ECO:0007669"/>
    <property type="project" value="TreeGrafter"/>
</dbReference>
<evidence type="ECO:0000313" key="9">
    <source>
        <dbReference type="Proteomes" id="UP000515146"/>
    </source>
</evidence>
<feature type="domain" description="SEC63" evidence="8">
    <location>
        <begin position="30"/>
        <end position="358"/>
    </location>
</feature>
<evidence type="ECO:0000256" key="5">
    <source>
        <dbReference type="ARBA" id="ARBA00022989"/>
    </source>
</evidence>
<keyword evidence="4" id="KW-0256">Endoplasmic reticulum</keyword>
<evidence type="ECO:0000256" key="4">
    <source>
        <dbReference type="ARBA" id="ARBA00022824"/>
    </source>
</evidence>
<evidence type="ECO:0000259" key="8">
    <source>
        <dbReference type="SMART" id="SM00973"/>
    </source>
</evidence>
<evidence type="ECO:0000313" key="10">
    <source>
        <dbReference type="RefSeq" id="XP_027202191.1"/>
    </source>
</evidence>
<evidence type="ECO:0000256" key="7">
    <source>
        <dbReference type="ARBA" id="ARBA00023186"/>
    </source>
</evidence>
<dbReference type="InterPro" id="IPR004179">
    <property type="entry name" value="Sec63-dom"/>
</dbReference>
<dbReference type="SUPFAM" id="SSF158702">
    <property type="entry name" value="Sec63 N-terminal domain-like"/>
    <property type="match status" value="1"/>
</dbReference>
<dbReference type="InterPro" id="IPR014756">
    <property type="entry name" value="Ig_E-set"/>
</dbReference>
<name>A0A6P6YB45_DERPT</name>
<protein>
    <submittedName>
        <fullName evidence="10">Uncharacterized protein LOC113796151</fullName>
    </submittedName>
</protein>
<dbReference type="GO" id="GO:0031207">
    <property type="term" value="C:Sec62/Sec63 complex"/>
    <property type="evidence" value="ECO:0007669"/>
    <property type="project" value="TreeGrafter"/>
</dbReference>
<dbReference type="GO" id="GO:0003723">
    <property type="term" value="F:RNA binding"/>
    <property type="evidence" value="ECO:0007669"/>
    <property type="project" value="TreeGrafter"/>
</dbReference>
<keyword evidence="9" id="KW-1185">Reference proteome</keyword>
<dbReference type="SMART" id="SM00973">
    <property type="entry name" value="Sec63"/>
    <property type="match status" value="1"/>
</dbReference>
<evidence type="ECO:0000256" key="6">
    <source>
        <dbReference type="ARBA" id="ARBA00023136"/>
    </source>
</evidence>
<proteinExistence type="predicted"/>
<keyword evidence="6" id="KW-0472">Membrane</keyword>
<evidence type="ECO:0000256" key="2">
    <source>
        <dbReference type="ARBA" id="ARBA00004240"/>
    </source>
</evidence>
<dbReference type="KEGG" id="dpte:113796151"/>
<gene>
    <name evidence="10" type="primary">LOC113796151</name>
</gene>
<dbReference type="AlphaFoldDB" id="A0A6P6YB45"/>
<organism evidence="9 10">
    <name type="scientific">Dermatophagoides pteronyssinus</name>
    <name type="common">European house dust mite</name>
    <dbReference type="NCBI Taxonomy" id="6956"/>
    <lineage>
        <taxon>Eukaryota</taxon>
        <taxon>Metazoa</taxon>
        <taxon>Ecdysozoa</taxon>
        <taxon>Arthropoda</taxon>
        <taxon>Chelicerata</taxon>
        <taxon>Arachnida</taxon>
        <taxon>Acari</taxon>
        <taxon>Acariformes</taxon>
        <taxon>Sarcoptiformes</taxon>
        <taxon>Astigmata</taxon>
        <taxon>Psoroptidia</taxon>
        <taxon>Analgoidea</taxon>
        <taxon>Pyroglyphidae</taxon>
        <taxon>Dermatophagoidinae</taxon>
        <taxon>Dermatophagoides</taxon>
    </lineage>
</organism>
<dbReference type="Proteomes" id="UP000515146">
    <property type="component" value="Unplaced"/>
</dbReference>
<dbReference type="Pfam" id="PF02889">
    <property type="entry name" value="Sec63"/>
    <property type="match status" value="1"/>
</dbReference>
<keyword evidence="5" id="KW-1133">Transmembrane helix</keyword>
<accession>A0A6P6YB45</accession>
<keyword evidence="3" id="KW-0812">Transmembrane</keyword>
<dbReference type="Gene3D" id="2.60.40.150">
    <property type="entry name" value="C2 domain"/>
    <property type="match status" value="1"/>
</dbReference>
<dbReference type="PANTHER" id="PTHR24075:SF0">
    <property type="entry name" value="TRANSLOCATION PROTEIN SEC63 HOMOLOG"/>
    <property type="match status" value="1"/>
</dbReference>
<dbReference type="OrthoDB" id="1734229at2759"/>
<reference evidence="10" key="1">
    <citation type="submission" date="2025-08" db="UniProtKB">
        <authorList>
            <consortium name="RefSeq"/>
        </authorList>
    </citation>
    <scope>IDENTIFICATION</scope>
    <source>
        <strain evidence="10">Airmid</strain>
    </source>
</reference>
<dbReference type="InParanoid" id="A0A6P6YB45"/>
<dbReference type="GO" id="GO:0006620">
    <property type="term" value="P:post-translational protein targeting to endoplasmic reticulum membrane"/>
    <property type="evidence" value="ECO:0007669"/>
    <property type="project" value="TreeGrafter"/>
</dbReference>
<dbReference type="InterPro" id="IPR035892">
    <property type="entry name" value="C2_domain_sf"/>
</dbReference>
<dbReference type="GO" id="GO:0008320">
    <property type="term" value="F:protein transmembrane transporter activity"/>
    <property type="evidence" value="ECO:0007669"/>
    <property type="project" value="TreeGrafter"/>
</dbReference>
<evidence type="ECO:0000256" key="1">
    <source>
        <dbReference type="ARBA" id="ARBA00004141"/>
    </source>
</evidence>
<dbReference type="RefSeq" id="XP_027202191.1">
    <property type="nucleotide sequence ID" value="XM_027346390.1"/>
</dbReference>
<evidence type="ECO:0000256" key="3">
    <source>
        <dbReference type="ARBA" id="ARBA00022692"/>
    </source>
</evidence>
<sequence>MSFADAFTKDTGHSNLEYDDNAFFYVTEKGIFGLENTSVYYLTENLQSDLNTYYLLKLISKIKEVKKIVSKVSKLQAEEIRKLVSIEKIISEVELKDDCDAIVAFCLFFIYLQRKKHLLSTDLQKILDSLLIISEVATKFALHLAFIHSWCDCVQTIIGLRKCIRQSVMISSYFLCQAPHIDEEKASNINEILLSEFGTKKMAHFNNFKELIHEFLINRDKYLKNLTEEQNNDIELFYKSLPTYVIRAEVFVEDEDDIAVGDIATISIMIKRNTAGNIVNSGYFHCPYYPEYIQERIYIFVSDKKNNSLYNCQQAIVTDKEYKINFNIPVTESNENNLTIAVFTDSYFANDKMLDVSFKAAPKEKLKRRSILHKDDLILDNENFVGSAWKLF</sequence>